<dbReference type="PANTHER" id="PTHR12271:SF66">
    <property type="entry name" value="TERMINAL URIDYLYLTRANSFERASE TAILOR"/>
    <property type="match status" value="1"/>
</dbReference>
<dbReference type="Pfam" id="PF22600">
    <property type="entry name" value="MTPAP-like_central"/>
    <property type="match status" value="1"/>
</dbReference>
<reference evidence="3 4" key="1">
    <citation type="submission" date="2023-09" db="EMBL/GenBank/DDBJ databases">
        <title>Genomes of two closely related lineages of the louse Polyplax serrata with different host specificities.</title>
        <authorList>
            <person name="Martinu J."/>
            <person name="Tarabai H."/>
            <person name="Stefka J."/>
            <person name="Hypsa V."/>
        </authorList>
    </citation>
    <scope>NUCLEOTIDE SEQUENCE [LARGE SCALE GENOMIC DNA]</scope>
    <source>
        <strain evidence="3">98ZLc_SE</strain>
    </source>
</reference>
<evidence type="ECO:0000259" key="2">
    <source>
        <dbReference type="Pfam" id="PF22600"/>
    </source>
</evidence>
<dbReference type="CDD" id="cd05402">
    <property type="entry name" value="NT_PAP_TUTase"/>
    <property type="match status" value="1"/>
</dbReference>
<feature type="region of interest" description="Disordered" evidence="1">
    <location>
        <begin position="1"/>
        <end position="29"/>
    </location>
</feature>
<protein>
    <recommendedName>
        <fullName evidence="2">Poly(A) RNA polymerase mitochondrial-like central palm domain-containing protein</fullName>
    </recommendedName>
</protein>
<dbReference type="EMBL" id="JAWJWF010000048">
    <property type="protein sequence ID" value="KAK6620279.1"/>
    <property type="molecule type" value="Genomic_DNA"/>
</dbReference>
<dbReference type="Gene3D" id="3.30.460.10">
    <property type="entry name" value="Beta Polymerase, domain 2"/>
    <property type="match status" value="1"/>
</dbReference>
<dbReference type="InterPro" id="IPR054708">
    <property type="entry name" value="MTPAP-like_central"/>
</dbReference>
<dbReference type="SUPFAM" id="SSF81301">
    <property type="entry name" value="Nucleotidyltransferase"/>
    <property type="match status" value="1"/>
</dbReference>
<evidence type="ECO:0000313" key="4">
    <source>
        <dbReference type="Proteomes" id="UP001359485"/>
    </source>
</evidence>
<sequence>MKRNISNLSDVKADIQAKRTRNDNPHEKDNVVLKDSQNITHSMNKIARIFNLETTFDKQLSLILSEISANPKYYRCITYILDDLSNIIHMLYPYRTINVYPFGSAVTGLALKGSDVDLFVDFNGEIPEKFVQSLRKINYKARLFFKLIYIPARIPIIRCEHKSRVPCDISYSNFLGVANSNLIKYYLDVDSRLKPVILILKFLMKTHGLVSTNNITSFSIILLTLFYVQQLDEPLIPTACELQQLAANKHIVNNWNVSFTKDRDHTSRNTMSIPALITGFFKFYTNFEFGLYLISLFTGKSYLKSIFANQNTIPIEFSHYTDNLINNRCDKFELHKFMCVQGPFNHAHNTTRNVNQKTLINFQYFCQKNSQMLDNSQHNDDGQFLKDLFSQKDMSIEKHPAVREAMVYIGENIDFSMCTNVTEHALREHWANITVDKFKDILTEVLKCNVTTNNEKPSFGNEFRCLNCELNYPELVTNIRKDAREEFNFPKDMPLIVKETLISDYLLEKRLKGFKQTHFKFNVQCSMLNGPTRIIFKLLCNESAKPKMHIIVSVFNFIQNSCVKWLQAVV</sequence>
<dbReference type="InterPro" id="IPR043519">
    <property type="entry name" value="NT_sf"/>
</dbReference>
<keyword evidence="4" id="KW-1185">Reference proteome</keyword>
<gene>
    <name evidence="3" type="ORF">RUM44_006680</name>
</gene>
<dbReference type="Gene3D" id="1.10.1410.10">
    <property type="match status" value="1"/>
</dbReference>
<evidence type="ECO:0000313" key="3">
    <source>
        <dbReference type="EMBL" id="KAK6620279.1"/>
    </source>
</evidence>
<comment type="caution">
    <text evidence="3">The sequence shown here is derived from an EMBL/GenBank/DDBJ whole genome shotgun (WGS) entry which is preliminary data.</text>
</comment>
<dbReference type="Proteomes" id="UP001359485">
    <property type="component" value="Unassembled WGS sequence"/>
</dbReference>
<feature type="compositionally biased region" description="Basic and acidic residues" evidence="1">
    <location>
        <begin position="11"/>
        <end position="29"/>
    </location>
</feature>
<dbReference type="SUPFAM" id="SSF81631">
    <property type="entry name" value="PAP/OAS1 substrate-binding domain"/>
    <property type="match status" value="1"/>
</dbReference>
<dbReference type="PANTHER" id="PTHR12271">
    <property type="entry name" value="POLY A POLYMERASE CID PAP -RELATED"/>
    <property type="match status" value="1"/>
</dbReference>
<feature type="domain" description="Poly(A) RNA polymerase mitochondrial-like central palm" evidence="2">
    <location>
        <begin position="57"/>
        <end position="187"/>
    </location>
</feature>
<proteinExistence type="predicted"/>
<evidence type="ECO:0000256" key="1">
    <source>
        <dbReference type="SAM" id="MobiDB-lite"/>
    </source>
</evidence>
<name>A0ABR1AIR0_POLSC</name>
<accession>A0ABR1AIR0</accession>
<organism evidence="3 4">
    <name type="scientific">Polyplax serrata</name>
    <name type="common">Common mouse louse</name>
    <dbReference type="NCBI Taxonomy" id="468196"/>
    <lineage>
        <taxon>Eukaryota</taxon>
        <taxon>Metazoa</taxon>
        <taxon>Ecdysozoa</taxon>
        <taxon>Arthropoda</taxon>
        <taxon>Hexapoda</taxon>
        <taxon>Insecta</taxon>
        <taxon>Pterygota</taxon>
        <taxon>Neoptera</taxon>
        <taxon>Paraneoptera</taxon>
        <taxon>Psocodea</taxon>
        <taxon>Troctomorpha</taxon>
        <taxon>Phthiraptera</taxon>
        <taxon>Anoplura</taxon>
        <taxon>Polyplacidae</taxon>
        <taxon>Polyplax</taxon>
    </lineage>
</organism>